<evidence type="ECO:0000256" key="12">
    <source>
        <dbReference type="ARBA" id="ARBA00023180"/>
    </source>
</evidence>
<reference evidence="17 18" key="1">
    <citation type="submission" date="2024-01" db="EMBL/GenBank/DDBJ databases">
        <title>The genomes of 5 underutilized Papilionoideae crops provide insights into root nodulation and disease resistance.</title>
        <authorList>
            <person name="Yuan L."/>
        </authorList>
    </citation>
    <scope>NUCLEOTIDE SEQUENCE [LARGE SCALE GENOMIC DNA]</scope>
    <source>
        <strain evidence="17">LY-2023</strain>
        <tissue evidence="17">Leaf</tissue>
    </source>
</reference>
<dbReference type="AlphaFoldDB" id="A0AAN9P677"/>
<keyword evidence="3" id="KW-1003">Cell membrane</keyword>
<dbReference type="PRINTS" id="PR00019">
    <property type="entry name" value="LEURICHRPT"/>
</dbReference>
<keyword evidence="4" id="KW-0597">Phosphoprotein</keyword>
<dbReference type="EMBL" id="JAYKXN010000005">
    <property type="protein sequence ID" value="KAK7286835.1"/>
    <property type="molecule type" value="Genomic_DNA"/>
</dbReference>
<evidence type="ECO:0000256" key="3">
    <source>
        <dbReference type="ARBA" id="ARBA00022475"/>
    </source>
</evidence>
<dbReference type="Gene3D" id="3.80.10.10">
    <property type="entry name" value="Ribonuclease Inhibitor"/>
    <property type="match status" value="2"/>
</dbReference>
<evidence type="ECO:0000256" key="2">
    <source>
        <dbReference type="ARBA" id="ARBA00009592"/>
    </source>
</evidence>
<dbReference type="InterPro" id="IPR055414">
    <property type="entry name" value="LRR_R13L4/SHOC2-like"/>
</dbReference>
<evidence type="ECO:0000256" key="8">
    <source>
        <dbReference type="ARBA" id="ARBA00022737"/>
    </source>
</evidence>
<dbReference type="InterPro" id="IPR046956">
    <property type="entry name" value="RLP23-like"/>
</dbReference>
<evidence type="ECO:0000259" key="16">
    <source>
        <dbReference type="Pfam" id="PF23598"/>
    </source>
</evidence>
<comment type="similarity">
    <text evidence="2">Belongs to the RLP family.</text>
</comment>
<evidence type="ECO:0000313" key="17">
    <source>
        <dbReference type="EMBL" id="KAK7286835.1"/>
    </source>
</evidence>
<accession>A0AAN9P677</accession>
<dbReference type="FunFam" id="3.80.10.10:FF:000383">
    <property type="entry name" value="Leucine-rich repeat receptor protein kinase EMS1"/>
    <property type="match status" value="1"/>
</dbReference>
<keyword evidence="11" id="KW-0675">Receptor</keyword>
<feature type="signal peptide" evidence="14">
    <location>
        <begin position="1"/>
        <end position="19"/>
    </location>
</feature>
<keyword evidence="9 13" id="KW-1133">Transmembrane helix</keyword>
<evidence type="ECO:0000313" key="18">
    <source>
        <dbReference type="Proteomes" id="UP001359559"/>
    </source>
</evidence>
<dbReference type="Pfam" id="PF13855">
    <property type="entry name" value="LRR_8"/>
    <property type="match status" value="1"/>
</dbReference>
<evidence type="ECO:0000256" key="14">
    <source>
        <dbReference type="SAM" id="SignalP"/>
    </source>
</evidence>
<keyword evidence="18" id="KW-1185">Reference proteome</keyword>
<dbReference type="SMART" id="SM00369">
    <property type="entry name" value="LRR_TYP"/>
    <property type="match status" value="6"/>
</dbReference>
<proteinExistence type="inferred from homology"/>
<dbReference type="FunFam" id="3.80.10.10:FF:000041">
    <property type="entry name" value="LRR receptor-like serine/threonine-protein kinase ERECTA"/>
    <property type="match status" value="1"/>
</dbReference>
<dbReference type="InterPro" id="IPR032675">
    <property type="entry name" value="LRR_dom_sf"/>
</dbReference>
<dbReference type="InterPro" id="IPR013210">
    <property type="entry name" value="LRR_N_plant-typ"/>
</dbReference>
<name>A0AAN9P677_CLITE</name>
<feature type="chain" id="PRO_5042829511" description="Leucine-rich repeat-containing N-terminal plant-type domain-containing protein" evidence="14">
    <location>
        <begin position="20"/>
        <end position="849"/>
    </location>
</feature>
<sequence length="849" mass="95822">MAVIFLWLLFAATLSSCMGNKNMNVLCNDKDRHELLEFKQSVKDPMKQLSSWTTEEYCCNWSGVQCDNITGRVSKLDLHCPPDIQCLEGEINFSLLFKLEFLSFFDLSSNNFKTIHFPLLNASTNFSNLEYLDLSMNYNLLMENLTWLSHLSSLKYLNLSGISLKNEPLWLQHFTMLPSLIELRLSGCSLNSENLSLGYPNFTTSLALLDFSNNSFHSEIPKWLFNLKDLRSLILGSNHIKGILPNWMGQFKQLEQLDLSNNLLSGPISSTLGNLSSLKFLDVSFNFLNGSLPIDIGKLSKLEVLAIGNNPFSGMISEQSFTNLSNLKSLSLDSSEFTFDLGSHWKPPFQLEKVSISYCKIGPEIPSWLYSQKSLSYLDISSSGLSFNVHDDLKFWSFVTQIDNLFLSHNSLSGDISTTLINNTQIDLKWNSFSGMLPHLSPKVIFFDIANNSFSGPIFPFFCQTMTKEEHHLEVLDMSHNLLFGELPKCWKKWQSLIHLNLGSNNISGKIPTSMASLTKLQTLRVRNNSLFGNIPTSLKSFKSLWYLDVGLNEFTGKIPTWFTHLSLALLLRSNKFSGPIPLQICELSSLLVLDLADNKLLGPIPKCLHNITTMVTNTVDEGLFLTYFHKWVLAPISVRSDLEDLPLFMKGQELNYWHSLKLLHSVDLSSNHLSGSIPLELVTLSALQSLNLSHNHLKGEIPSGIGNLKLLESLDLSSNQLSGEIPQSMSNLSFLSFLNLSYNHFNGKIPLGTQLQSFDGSSYIGNPQLCGAPLPKKCIQNGKSHSLKSMEHRDDDDDDWLSWFEMGMGIGFASVFWGLLGILLFVRRWRDAYFQGLDNLFLKVQRIW</sequence>
<gene>
    <name evidence="17" type="ORF">RJT34_22125</name>
</gene>
<feature type="domain" description="Disease resistance R13L4/SHOC-2-like LRR" evidence="16">
    <location>
        <begin position="183"/>
        <end position="381"/>
    </location>
</feature>
<dbReference type="Pfam" id="PF08263">
    <property type="entry name" value="LRRNT_2"/>
    <property type="match status" value="1"/>
</dbReference>
<organism evidence="17 18">
    <name type="scientific">Clitoria ternatea</name>
    <name type="common">Butterfly pea</name>
    <dbReference type="NCBI Taxonomy" id="43366"/>
    <lineage>
        <taxon>Eukaryota</taxon>
        <taxon>Viridiplantae</taxon>
        <taxon>Streptophyta</taxon>
        <taxon>Embryophyta</taxon>
        <taxon>Tracheophyta</taxon>
        <taxon>Spermatophyta</taxon>
        <taxon>Magnoliopsida</taxon>
        <taxon>eudicotyledons</taxon>
        <taxon>Gunneridae</taxon>
        <taxon>Pentapetalae</taxon>
        <taxon>rosids</taxon>
        <taxon>fabids</taxon>
        <taxon>Fabales</taxon>
        <taxon>Fabaceae</taxon>
        <taxon>Papilionoideae</taxon>
        <taxon>50 kb inversion clade</taxon>
        <taxon>NPAAA clade</taxon>
        <taxon>indigoferoid/millettioid clade</taxon>
        <taxon>Phaseoleae</taxon>
        <taxon>Clitoria</taxon>
    </lineage>
</organism>
<evidence type="ECO:0008006" key="19">
    <source>
        <dbReference type="Google" id="ProtNLM"/>
    </source>
</evidence>
<keyword evidence="12" id="KW-0325">Glycoprotein</keyword>
<keyword evidence="7 14" id="KW-0732">Signal</keyword>
<comment type="subcellular location">
    <subcellularLocation>
        <location evidence="1">Cell membrane</location>
        <topology evidence="1">Single-pass type I membrane protein</topology>
    </subcellularLocation>
</comment>
<dbReference type="SUPFAM" id="SSF52047">
    <property type="entry name" value="RNI-like"/>
    <property type="match status" value="1"/>
</dbReference>
<dbReference type="InterPro" id="IPR001611">
    <property type="entry name" value="Leu-rich_rpt"/>
</dbReference>
<dbReference type="PANTHER" id="PTHR48063:SF52">
    <property type="entry name" value="LRR RECEPTOR-LIKE KINASE FAMILY PROTEIN"/>
    <property type="match status" value="1"/>
</dbReference>
<evidence type="ECO:0000259" key="15">
    <source>
        <dbReference type="Pfam" id="PF08263"/>
    </source>
</evidence>
<dbReference type="InterPro" id="IPR003591">
    <property type="entry name" value="Leu-rich_rpt_typical-subtyp"/>
</dbReference>
<protein>
    <recommendedName>
        <fullName evidence="19">Leucine-rich repeat-containing N-terminal plant-type domain-containing protein</fullName>
    </recommendedName>
</protein>
<evidence type="ECO:0000256" key="7">
    <source>
        <dbReference type="ARBA" id="ARBA00022729"/>
    </source>
</evidence>
<evidence type="ECO:0000256" key="5">
    <source>
        <dbReference type="ARBA" id="ARBA00022614"/>
    </source>
</evidence>
<evidence type="ECO:0000256" key="9">
    <source>
        <dbReference type="ARBA" id="ARBA00022989"/>
    </source>
</evidence>
<dbReference type="SMART" id="SM00365">
    <property type="entry name" value="LRR_SD22"/>
    <property type="match status" value="6"/>
</dbReference>
<dbReference type="GO" id="GO:0005886">
    <property type="term" value="C:plasma membrane"/>
    <property type="evidence" value="ECO:0007669"/>
    <property type="project" value="UniProtKB-SubCell"/>
</dbReference>
<dbReference type="FunFam" id="3.80.10.10:FF:000095">
    <property type="entry name" value="LRR receptor-like serine/threonine-protein kinase GSO1"/>
    <property type="match status" value="1"/>
</dbReference>
<evidence type="ECO:0000256" key="6">
    <source>
        <dbReference type="ARBA" id="ARBA00022692"/>
    </source>
</evidence>
<feature type="domain" description="Leucine-rich repeat-containing N-terminal plant-type" evidence="15">
    <location>
        <begin position="29"/>
        <end position="67"/>
    </location>
</feature>
<evidence type="ECO:0000256" key="10">
    <source>
        <dbReference type="ARBA" id="ARBA00023136"/>
    </source>
</evidence>
<evidence type="ECO:0000256" key="11">
    <source>
        <dbReference type="ARBA" id="ARBA00023170"/>
    </source>
</evidence>
<dbReference type="Pfam" id="PF23598">
    <property type="entry name" value="LRR_14"/>
    <property type="match status" value="1"/>
</dbReference>
<dbReference type="Proteomes" id="UP001359559">
    <property type="component" value="Unassembled WGS sequence"/>
</dbReference>
<dbReference type="PANTHER" id="PTHR48063">
    <property type="entry name" value="LRR RECEPTOR-LIKE KINASE"/>
    <property type="match status" value="1"/>
</dbReference>
<keyword evidence="6 13" id="KW-0812">Transmembrane</keyword>
<comment type="caution">
    <text evidence="17">The sequence shown here is derived from an EMBL/GenBank/DDBJ whole genome shotgun (WGS) entry which is preliminary data.</text>
</comment>
<evidence type="ECO:0000256" key="4">
    <source>
        <dbReference type="ARBA" id="ARBA00022553"/>
    </source>
</evidence>
<feature type="transmembrane region" description="Helical" evidence="13">
    <location>
        <begin position="801"/>
        <end position="827"/>
    </location>
</feature>
<evidence type="ECO:0000256" key="1">
    <source>
        <dbReference type="ARBA" id="ARBA00004251"/>
    </source>
</evidence>
<evidence type="ECO:0000256" key="13">
    <source>
        <dbReference type="SAM" id="Phobius"/>
    </source>
</evidence>
<dbReference type="Pfam" id="PF00560">
    <property type="entry name" value="LRR_1"/>
    <property type="match status" value="4"/>
</dbReference>
<keyword evidence="8" id="KW-0677">Repeat</keyword>
<keyword evidence="10 13" id="KW-0472">Membrane</keyword>
<keyword evidence="5" id="KW-0433">Leucine-rich repeat</keyword>
<dbReference type="SUPFAM" id="SSF52058">
    <property type="entry name" value="L domain-like"/>
    <property type="match status" value="1"/>
</dbReference>